<dbReference type="Proteomes" id="UP001217476">
    <property type="component" value="Chromosome"/>
</dbReference>
<evidence type="ECO:0000313" key="3">
    <source>
        <dbReference type="Proteomes" id="UP001217476"/>
    </source>
</evidence>
<dbReference type="EMBL" id="CP119312">
    <property type="protein sequence ID" value="WEK06139.1"/>
    <property type="molecule type" value="Genomic_DNA"/>
</dbReference>
<evidence type="ECO:0000313" key="2">
    <source>
        <dbReference type="EMBL" id="WEK06139.1"/>
    </source>
</evidence>
<accession>A0AAJ5VZ70</accession>
<proteinExistence type="predicted"/>
<dbReference type="SUPFAM" id="SSF141371">
    <property type="entry name" value="PilZ domain-like"/>
    <property type="match status" value="1"/>
</dbReference>
<protein>
    <submittedName>
        <fullName evidence="2">PilZ domain-containing protein</fullName>
    </submittedName>
</protein>
<sequence>MLGSEAYGAQAQPSITVQHDVRYICAVPGRYGLSRHKSDPQGKIAIYACRLRSISTRNAVMTGPVTGKRGDMVVAHFDQFGIMRGQISRLLPSGFTLDLRLDDIERDKLGAKISWHKRHALGALPERRAHKRMIPREPRTVITLADGRQVPCFVIDISQSGVAVSAEVWPEIGTPMAVGKLVGRVVRYLEVGFALQFLAVQDPDKLESLMAPPVRQ</sequence>
<dbReference type="InterPro" id="IPR009875">
    <property type="entry name" value="PilZ_domain"/>
</dbReference>
<organism evidence="2 3">
    <name type="scientific">Candidatus Devosia phytovorans</name>
    <dbReference type="NCBI Taxonomy" id="3121372"/>
    <lineage>
        <taxon>Bacteria</taxon>
        <taxon>Pseudomonadati</taxon>
        <taxon>Pseudomonadota</taxon>
        <taxon>Alphaproteobacteria</taxon>
        <taxon>Hyphomicrobiales</taxon>
        <taxon>Devosiaceae</taxon>
        <taxon>Devosia</taxon>
    </lineage>
</organism>
<feature type="domain" description="PilZ" evidence="1">
    <location>
        <begin position="126"/>
        <end position="204"/>
    </location>
</feature>
<evidence type="ECO:0000259" key="1">
    <source>
        <dbReference type="Pfam" id="PF07238"/>
    </source>
</evidence>
<name>A0AAJ5VZ70_9HYPH</name>
<gene>
    <name evidence="2" type="ORF">P0Y65_07765</name>
</gene>
<reference evidence="2" key="1">
    <citation type="submission" date="2023-03" db="EMBL/GenBank/DDBJ databases">
        <title>Andean soil-derived lignocellulolytic bacterial consortium as a source of novel taxa and putative plastic-active enzymes.</title>
        <authorList>
            <person name="Diaz-Garcia L."/>
            <person name="Chuvochina M."/>
            <person name="Feuerriegel G."/>
            <person name="Bunk B."/>
            <person name="Sproer C."/>
            <person name="Streit W.R."/>
            <person name="Rodriguez L.M."/>
            <person name="Overmann J."/>
            <person name="Jimenez D.J."/>
        </authorList>
    </citation>
    <scope>NUCLEOTIDE SEQUENCE</scope>
    <source>
        <strain evidence="2">MAG 4196</strain>
    </source>
</reference>
<dbReference type="GO" id="GO:0035438">
    <property type="term" value="F:cyclic-di-GMP binding"/>
    <property type="evidence" value="ECO:0007669"/>
    <property type="project" value="InterPro"/>
</dbReference>
<dbReference type="Pfam" id="PF07238">
    <property type="entry name" value="PilZ"/>
    <property type="match status" value="1"/>
</dbReference>
<dbReference type="AlphaFoldDB" id="A0AAJ5VZ70"/>